<sequence>MNARMENFIRAIKTECLDKMIFTSEAQLRLAVKEYLEYWNHYRPHAGLDGKLVMPYPQDMTAPIKEVSFLGGLLHGYRREPMAA</sequence>
<dbReference type="EMBL" id="VSSQ01037876">
    <property type="protein sequence ID" value="MPM90684.1"/>
    <property type="molecule type" value="Genomic_DNA"/>
</dbReference>
<protein>
    <recommendedName>
        <fullName evidence="1">Integrase catalytic domain-containing protein</fullName>
    </recommendedName>
</protein>
<proteinExistence type="predicted"/>
<accession>A0A645DML6</accession>
<gene>
    <name evidence="2" type="ORF">SDC9_137806</name>
</gene>
<dbReference type="SUPFAM" id="SSF53098">
    <property type="entry name" value="Ribonuclease H-like"/>
    <property type="match status" value="1"/>
</dbReference>
<dbReference type="GO" id="GO:0015074">
    <property type="term" value="P:DNA integration"/>
    <property type="evidence" value="ECO:0007669"/>
    <property type="project" value="InterPro"/>
</dbReference>
<dbReference type="Pfam" id="PF13683">
    <property type="entry name" value="rve_3"/>
    <property type="match status" value="1"/>
</dbReference>
<evidence type="ECO:0000259" key="1">
    <source>
        <dbReference type="Pfam" id="PF13683"/>
    </source>
</evidence>
<dbReference type="InterPro" id="IPR001584">
    <property type="entry name" value="Integrase_cat-core"/>
</dbReference>
<dbReference type="InterPro" id="IPR012337">
    <property type="entry name" value="RNaseH-like_sf"/>
</dbReference>
<evidence type="ECO:0000313" key="2">
    <source>
        <dbReference type="EMBL" id="MPM90684.1"/>
    </source>
</evidence>
<dbReference type="AlphaFoldDB" id="A0A645DML6"/>
<feature type="domain" description="Integrase catalytic" evidence="1">
    <location>
        <begin position="2"/>
        <end position="50"/>
    </location>
</feature>
<comment type="caution">
    <text evidence="2">The sequence shown here is derived from an EMBL/GenBank/DDBJ whole genome shotgun (WGS) entry which is preliminary data.</text>
</comment>
<name>A0A645DML6_9ZZZZ</name>
<organism evidence="2">
    <name type="scientific">bioreactor metagenome</name>
    <dbReference type="NCBI Taxonomy" id="1076179"/>
    <lineage>
        <taxon>unclassified sequences</taxon>
        <taxon>metagenomes</taxon>
        <taxon>ecological metagenomes</taxon>
    </lineage>
</organism>
<reference evidence="2" key="1">
    <citation type="submission" date="2019-08" db="EMBL/GenBank/DDBJ databases">
        <authorList>
            <person name="Kucharzyk K."/>
            <person name="Murdoch R.W."/>
            <person name="Higgins S."/>
            <person name="Loffler F."/>
        </authorList>
    </citation>
    <scope>NUCLEOTIDE SEQUENCE</scope>
</reference>